<comment type="subcellular location">
    <subcellularLocation>
        <location evidence="2">Endoplasmic reticulum membrane</location>
        <topology evidence="2">Multi-pass membrane protein</topology>
    </subcellularLocation>
</comment>
<dbReference type="PANTHER" id="PTHR12692:SF0">
    <property type="entry name" value="GH11935P"/>
    <property type="match status" value="1"/>
</dbReference>
<evidence type="ECO:0000256" key="10">
    <source>
        <dbReference type="SAM" id="SignalP"/>
    </source>
</evidence>
<evidence type="ECO:0000256" key="7">
    <source>
        <dbReference type="ARBA" id="ARBA00022989"/>
    </source>
</evidence>
<reference evidence="12" key="1">
    <citation type="journal article" date="2013" name="Proc. Natl. Acad. Sci. U.S.A.">
        <title>Genome structure and metabolic features in the red seaweed Chondrus crispus shed light on evolution of the Archaeplastida.</title>
        <authorList>
            <person name="Collen J."/>
            <person name="Porcel B."/>
            <person name="Carre W."/>
            <person name="Ball S.G."/>
            <person name="Chaparro C."/>
            <person name="Tonon T."/>
            <person name="Barbeyron T."/>
            <person name="Michel G."/>
            <person name="Noel B."/>
            <person name="Valentin K."/>
            <person name="Elias M."/>
            <person name="Artiguenave F."/>
            <person name="Arun A."/>
            <person name="Aury J.M."/>
            <person name="Barbosa-Neto J.F."/>
            <person name="Bothwell J.H."/>
            <person name="Bouget F.Y."/>
            <person name="Brillet L."/>
            <person name="Cabello-Hurtado F."/>
            <person name="Capella-Gutierrez S."/>
            <person name="Charrier B."/>
            <person name="Cladiere L."/>
            <person name="Cock J.M."/>
            <person name="Coelho S.M."/>
            <person name="Colleoni C."/>
            <person name="Czjzek M."/>
            <person name="Da Silva C."/>
            <person name="Delage L."/>
            <person name="Denoeud F."/>
            <person name="Deschamps P."/>
            <person name="Dittami S.M."/>
            <person name="Gabaldon T."/>
            <person name="Gachon C.M."/>
            <person name="Groisillier A."/>
            <person name="Herve C."/>
            <person name="Jabbari K."/>
            <person name="Katinka M."/>
            <person name="Kloareg B."/>
            <person name="Kowalczyk N."/>
            <person name="Labadie K."/>
            <person name="Leblanc C."/>
            <person name="Lopez P.J."/>
            <person name="McLachlan D.H."/>
            <person name="Meslet-Cladiere L."/>
            <person name="Moustafa A."/>
            <person name="Nehr Z."/>
            <person name="Nyvall Collen P."/>
            <person name="Panaud O."/>
            <person name="Partensky F."/>
            <person name="Poulain J."/>
            <person name="Rensing S.A."/>
            <person name="Rousvoal S."/>
            <person name="Samson G."/>
            <person name="Symeonidi A."/>
            <person name="Weissenbach J."/>
            <person name="Zambounis A."/>
            <person name="Wincker P."/>
            <person name="Boyen C."/>
        </authorList>
    </citation>
    <scope>NUCLEOTIDE SEQUENCE [LARGE SCALE GENOMIC DNA]</scope>
    <source>
        <strain evidence="12">cv. Stackhouse</strain>
    </source>
</reference>
<feature type="transmembrane region" description="Helical" evidence="9">
    <location>
        <begin position="308"/>
        <end position="330"/>
    </location>
</feature>
<evidence type="ECO:0000256" key="6">
    <source>
        <dbReference type="ARBA" id="ARBA00022824"/>
    </source>
</evidence>
<dbReference type="PhylomeDB" id="R7QTT2"/>
<dbReference type="GO" id="GO:0008250">
    <property type="term" value="C:oligosaccharyltransferase complex"/>
    <property type="evidence" value="ECO:0007669"/>
    <property type="project" value="TreeGrafter"/>
</dbReference>
<dbReference type="Proteomes" id="UP000012073">
    <property type="component" value="Unassembled WGS sequence"/>
</dbReference>
<keyword evidence="6" id="KW-0256">Endoplasmic reticulum</keyword>
<proteinExistence type="inferred from homology"/>
<dbReference type="OrthoDB" id="67566at2759"/>
<dbReference type="OMA" id="VLFGMYS"/>
<dbReference type="AlphaFoldDB" id="R7QTT2"/>
<dbReference type="InterPro" id="IPR021149">
    <property type="entry name" value="OligosaccharylTrfase_OST3/OST6"/>
</dbReference>
<dbReference type="Pfam" id="PF04756">
    <property type="entry name" value="OST3_OST6"/>
    <property type="match status" value="1"/>
</dbReference>
<dbReference type="EMBL" id="HG002309">
    <property type="protein sequence ID" value="CDF41113.1"/>
    <property type="molecule type" value="Genomic_DNA"/>
</dbReference>
<keyword evidence="7 9" id="KW-1133">Transmembrane helix</keyword>
<dbReference type="RefSeq" id="XP_005711407.1">
    <property type="nucleotide sequence ID" value="XM_005711350.1"/>
</dbReference>
<evidence type="ECO:0000256" key="3">
    <source>
        <dbReference type="ARBA" id="ARBA00009561"/>
    </source>
</evidence>
<evidence type="ECO:0000256" key="2">
    <source>
        <dbReference type="ARBA" id="ARBA00004477"/>
    </source>
</evidence>
<keyword evidence="8 9" id="KW-0472">Membrane</keyword>
<gene>
    <name evidence="11" type="ORF">CHC_T00007335001</name>
</gene>
<name>R7QTT2_CHOCR</name>
<keyword evidence="4 9" id="KW-0812">Transmembrane</keyword>
<feature type="signal peptide" evidence="10">
    <location>
        <begin position="1"/>
        <end position="27"/>
    </location>
</feature>
<comment type="function">
    <text evidence="1">Subunit of the oligosaccharyl transferase (OST) complex that catalyzes the initial transfer of a defined glycan (Glc(3)Man(9)GlcNAc(2) in eukaryotes) from the lipid carrier dolichol-pyrophosphate to an asparagine residue within an Asn-X-Ser/Thr consensus motif in nascent polypeptide chains, the first step in protein N-glycosylation. N-glycosylation occurs cotranslationally and the complex associates with the Sec61 complex at the channel-forming translocon complex that mediates protein translocation across the endoplasmic reticulum (ER). All subunits are required for a maximal enzyme activity.</text>
</comment>
<evidence type="ECO:0000256" key="1">
    <source>
        <dbReference type="ARBA" id="ARBA00002791"/>
    </source>
</evidence>
<evidence type="ECO:0000313" key="11">
    <source>
        <dbReference type="EMBL" id="CDF41113.1"/>
    </source>
</evidence>
<dbReference type="STRING" id="2769.R7QTT2"/>
<comment type="similarity">
    <text evidence="3">Belongs to the OST3/OST6 family.</text>
</comment>
<dbReference type="InterPro" id="IPR036249">
    <property type="entry name" value="Thioredoxin-like_sf"/>
</dbReference>
<evidence type="ECO:0000256" key="4">
    <source>
        <dbReference type="ARBA" id="ARBA00022692"/>
    </source>
</evidence>
<dbReference type="GeneID" id="17319138"/>
<feature type="transmembrane region" description="Helical" evidence="9">
    <location>
        <begin position="225"/>
        <end position="247"/>
    </location>
</feature>
<organism evidence="11 12">
    <name type="scientific">Chondrus crispus</name>
    <name type="common">Carrageen Irish moss</name>
    <name type="synonym">Polymorpha crispa</name>
    <dbReference type="NCBI Taxonomy" id="2769"/>
    <lineage>
        <taxon>Eukaryota</taxon>
        <taxon>Rhodophyta</taxon>
        <taxon>Florideophyceae</taxon>
        <taxon>Rhodymeniophycidae</taxon>
        <taxon>Gigartinales</taxon>
        <taxon>Gigartinaceae</taxon>
        <taxon>Chondrus</taxon>
    </lineage>
</organism>
<dbReference type="SUPFAM" id="SSF52833">
    <property type="entry name" value="Thioredoxin-like"/>
    <property type="match status" value="1"/>
</dbReference>
<sequence>MRNGRRLGPVLLLLLSICAFSANLVHGAGSSASLSQLQTLKRSSHSQVLSLSIGEFEKYVERAPREYTLIVMFTADASMCKPCAPMLLAIEKIAKEYEELPDRKKSRMPVFFASLKVSPNDQAFLAKYSMQHVPILYAFRAGNTRNFPSPLNDNSPDNYQIQQFGILPNQMKNFVNARTSSSLSVVRSGQIPFVPYVRAVMPIILVFVGFAVFVGVASGAYKRPMVWFGLVMLVYIFSVGGGFFSWIHNQPLAVVDSNGITQYFAEGSRSQYVGEGFFVSVTCVSISVLVILIQELPWVLPYKSGQSAIGLSMIMMTFVAIVALLSLYQIKMPQYLRYSEM</sequence>
<feature type="chain" id="PRO_5004454855" evidence="10">
    <location>
        <begin position="28"/>
        <end position="341"/>
    </location>
</feature>
<evidence type="ECO:0000256" key="5">
    <source>
        <dbReference type="ARBA" id="ARBA00022729"/>
    </source>
</evidence>
<feature type="transmembrane region" description="Helical" evidence="9">
    <location>
        <begin position="196"/>
        <end position="218"/>
    </location>
</feature>
<evidence type="ECO:0000313" key="12">
    <source>
        <dbReference type="Proteomes" id="UP000012073"/>
    </source>
</evidence>
<evidence type="ECO:0000256" key="9">
    <source>
        <dbReference type="SAM" id="Phobius"/>
    </source>
</evidence>
<keyword evidence="5 10" id="KW-0732">Signal</keyword>
<dbReference type="PANTHER" id="PTHR12692">
    <property type="entry name" value="DOLICHYL-DIPHOSPHOOLIGOSACCHARIDE--PROTEIN GLYCOSYLTRANSFERASE-RELATED"/>
    <property type="match status" value="1"/>
</dbReference>
<dbReference type="GO" id="GO:0018279">
    <property type="term" value="P:protein N-linked glycosylation via asparagine"/>
    <property type="evidence" value="ECO:0007669"/>
    <property type="project" value="TreeGrafter"/>
</dbReference>
<accession>R7QTT2</accession>
<evidence type="ECO:0000256" key="8">
    <source>
        <dbReference type="ARBA" id="ARBA00023136"/>
    </source>
</evidence>
<protein>
    <submittedName>
        <fullName evidence="11">Uncharacterized protein</fullName>
    </submittedName>
</protein>
<dbReference type="KEGG" id="ccp:CHC_T00007335001"/>
<dbReference type="Gramene" id="CDF41113">
    <property type="protein sequence ID" value="CDF41113"/>
    <property type="gene ID" value="CHC_T00007335001"/>
</dbReference>
<feature type="transmembrane region" description="Helical" evidence="9">
    <location>
        <begin position="277"/>
        <end position="296"/>
    </location>
</feature>
<keyword evidence="12" id="KW-1185">Reference proteome</keyword>
<dbReference type="Gene3D" id="3.40.30.10">
    <property type="entry name" value="Glutaredoxin"/>
    <property type="match status" value="1"/>
</dbReference>